<dbReference type="SUPFAM" id="SSF55781">
    <property type="entry name" value="GAF domain-like"/>
    <property type="match status" value="1"/>
</dbReference>
<evidence type="ECO:0000256" key="3">
    <source>
        <dbReference type="ARBA" id="ARBA00023016"/>
    </source>
</evidence>
<dbReference type="InterPro" id="IPR036388">
    <property type="entry name" value="WH-like_DNA-bd_sf"/>
</dbReference>
<keyword evidence="2" id="KW-0805">Transcription regulation</keyword>
<dbReference type="InterPro" id="IPR021153">
    <property type="entry name" value="HrcA_C"/>
</dbReference>
<dbReference type="AlphaFoldDB" id="A0A0G0K4H5"/>
<proteinExistence type="predicted"/>
<evidence type="ECO:0000256" key="1">
    <source>
        <dbReference type="ARBA" id="ARBA00022491"/>
    </source>
</evidence>
<evidence type="ECO:0000313" key="7">
    <source>
        <dbReference type="Proteomes" id="UP000034022"/>
    </source>
</evidence>
<reference evidence="6 7" key="1">
    <citation type="journal article" date="2015" name="Nature">
        <title>rRNA introns, odd ribosomes, and small enigmatic genomes across a large radiation of phyla.</title>
        <authorList>
            <person name="Brown C.T."/>
            <person name="Hug L.A."/>
            <person name="Thomas B.C."/>
            <person name="Sharon I."/>
            <person name="Castelle C.J."/>
            <person name="Singh A."/>
            <person name="Wilkins M.J."/>
            <person name="Williams K.H."/>
            <person name="Banfield J.F."/>
        </authorList>
    </citation>
    <scope>NUCLEOTIDE SEQUENCE [LARGE SCALE GENOMIC DNA]</scope>
</reference>
<feature type="domain" description="Heat-inducible transcription repressor HrcA C-terminal" evidence="5">
    <location>
        <begin position="71"/>
        <end position="213"/>
    </location>
</feature>
<dbReference type="SUPFAM" id="SSF46785">
    <property type="entry name" value="Winged helix' DNA-binding domain"/>
    <property type="match status" value="1"/>
</dbReference>
<dbReference type="Proteomes" id="UP000034022">
    <property type="component" value="Unassembled WGS sequence"/>
</dbReference>
<evidence type="ECO:0000256" key="2">
    <source>
        <dbReference type="ARBA" id="ARBA00023015"/>
    </source>
</evidence>
<protein>
    <submittedName>
        <fullName evidence="6">Transcriptional regulator of heat shock protein</fullName>
    </submittedName>
</protein>
<dbReference type="Pfam" id="PF01628">
    <property type="entry name" value="HrcA"/>
    <property type="match status" value="1"/>
</dbReference>
<accession>A0A0G0K4H5</accession>
<sequence>MDPRKELILNTIIKEHIKTGAPVGSGILVEKYKLDISPATARNEMADLEAEGYIVQPHTSAGRIPTEIAYNYYLQKMQMKKISKSDKDSLEEILKENTEESFKNVAKHLSQLSGVAVFWAFHRHNLYYTGISNLFQQPEFSRLNIIFDISAIIDRIDEIINEVFSDIPNGLDTKIGTKSPFGDFSGSIMAKYKFGEHEGLFGLLGPMRMDYERNLALIDFVYNKINNA</sequence>
<organism evidence="6 7">
    <name type="scientific">Candidatus Falkowbacteria bacterium GW2011_GWE1_38_31</name>
    <dbReference type="NCBI Taxonomy" id="1618638"/>
    <lineage>
        <taxon>Bacteria</taxon>
        <taxon>Candidatus Falkowiibacteriota</taxon>
    </lineage>
</organism>
<dbReference type="Gene3D" id="3.30.450.40">
    <property type="match status" value="1"/>
</dbReference>
<dbReference type="PANTHER" id="PTHR34824">
    <property type="entry name" value="HEAT-INDUCIBLE TRANSCRIPTION REPRESSOR HRCA"/>
    <property type="match status" value="1"/>
</dbReference>
<evidence type="ECO:0000313" key="6">
    <source>
        <dbReference type="EMBL" id="KKQ70355.1"/>
    </source>
</evidence>
<dbReference type="PANTHER" id="PTHR34824:SF1">
    <property type="entry name" value="HEAT-INDUCIBLE TRANSCRIPTION REPRESSOR HRCA"/>
    <property type="match status" value="1"/>
</dbReference>
<keyword evidence="3 6" id="KW-0346">Stress response</keyword>
<name>A0A0G0K4H5_9BACT</name>
<dbReference type="GO" id="GO:0003677">
    <property type="term" value="F:DNA binding"/>
    <property type="evidence" value="ECO:0007669"/>
    <property type="project" value="InterPro"/>
</dbReference>
<comment type="caution">
    <text evidence="6">The sequence shown here is derived from an EMBL/GenBank/DDBJ whole genome shotgun (WGS) entry which is preliminary data.</text>
</comment>
<dbReference type="InterPro" id="IPR002571">
    <property type="entry name" value="HrcA"/>
</dbReference>
<keyword evidence="4" id="KW-0804">Transcription</keyword>
<evidence type="ECO:0000259" key="5">
    <source>
        <dbReference type="Pfam" id="PF01628"/>
    </source>
</evidence>
<dbReference type="PATRIC" id="fig|1618638.3.peg.661"/>
<dbReference type="InterPro" id="IPR036390">
    <property type="entry name" value="WH_DNA-bd_sf"/>
</dbReference>
<evidence type="ECO:0000256" key="4">
    <source>
        <dbReference type="ARBA" id="ARBA00023163"/>
    </source>
</evidence>
<dbReference type="Gene3D" id="1.10.10.10">
    <property type="entry name" value="Winged helix-like DNA-binding domain superfamily/Winged helix DNA-binding domain"/>
    <property type="match status" value="1"/>
</dbReference>
<keyword evidence="1" id="KW-0678">Repressor</keyword>
<dbReference type="InterPro" id="IPR029016">
    <property type="entry name" value="GAF-like_dom_sf"/>
</dbReference>
<dbReference type="GO" id="GO:0045892">
    <property type="term" value="P:negative regulation of DNA-templated transcription"/>
    <property type="evidence" value="ECO:0007669"/>
    <property type="project" value="TreeGrafter"/>
</dbReference>
<dbReference type="EMBL" id="LBUU01000005">
    <property type="protein sequence ID" value="KKQ70355.1"/>
    <property type="molecule type" value="Genomic_DNA"/>
</dbReference>
<gene>
    <name evidence="6" type="ORF">US91_C0005G0060</name>
</gene>